<dbReference type="Gene3D" id="3.40.140.10">
    <property type="entry name" value="Cytidine Deaminase, domain 2"/>
    <property type="match status" value="1"/>
</dbReference>
<comment type="caution">
    <text evidence="17">The sequence shown here is derived from an EMBL/GenBank/DDBJ whole genome shotgun (WGS) entry which is preliminary data.</text>
</comment>
<feature type="binding site" evidence="14">
    <location>
        <position position="175"/>
    </location>
    <ligand>
        <name>substrate</name>
    </ligand>
</feature>
<evidence type="ECO:0000256" key="12">
    <source>
        <dbReference type="PIRNR" id="PIRNR006769"/>
    </source>
</evidence>
<keyword evidence="12 17" id="KW-0378">Hydrolase</keyword>
<feature type="binding site" evidence="14">
    <location>
        <position position="203"/>
    </location>
    <ligand>
        <name>substrate</name>
    </ligand>
</feature>
<feature type="binding site" evidence="14">
    <location>
        <begin position="303"/>
        <end position="309"/>
    </location>
    <ligand>
        <name>NADP(+)</name>
        <dbReference type="ChEBI" id="CHEBI:58349"/>
    </ligand>
</feature>
<dbReference type="InterPro" id="IPR002125">
    <property type="entry name" value="CMP_dCMP_dom"/>
</dbReference>
<comment type="catalytic activity">
    <reaction evidence="12">
        <text>2,5-diamino-6-hydroxy-4-(5-phosphoribosylamino)-pyrimidine + H2O + H(+) = 5-amino-6-(5-phospho-D-ribosylamino)uracil + NH4(+)</text>
        <dbReference type="Rhea" id="RHEA:21868"/>
        <dbReference type="ChEBI" id="CHEBI:15377"/>
        <dbReference type="ChEBI" id="CHEBI:15378"/>
        <dbReference type="ChEBI" id="CHEBI:28938"/>
        <dbReference type="ChEBI" id="CHEBI:58453"/>
        <dbReference type="ChEBI" id="CHEBI:58614"/>
        <dbReference type="EC" id="3.5.4.26"/>
    </reaction>
</comment>
<dbReference type="GO" id="GO:0050661">
    <property type="term" value="F:NADP binding"/>
    <property type="evidence" value="ECO:0007669"/>
    <property type="project" value="InterPro"/>
</dbReference>
<comment type="pathway">
    <text evidence="2 12">Cofactor biosynthesis; riboflavin biosynthesis; 5-amino-6-(D-ribitylamino)uracil from GTP: step 2/4.</text>
</comment>
<dbReference type="NCBIfam" id="TIGR00326">
    <property type="entry name" value="eubact_ribD"/>
    <property type="match status" value="1"/>
</dbReference>
<dbReference type="InterPro" id="IPR002734">
    <property type="entry name" value="RibDG_C"/>
</dbReference>
<keyword evidence="9 12" id="KW-0521">NADP</keyword>
<dbReference type="RefSeq" id="WP_130968151.1">
    <property type="nucleotide sequence ID" value="NZ_SIXI01000004.1"/>
</dbReference>
<feature type="domain" description="CMP/dCMP-type deaminase" evidence="16">
    <location>
        <begin position="1"/>
        <end position="126"/>
    </location>
</feature>
<dbReference type="AlphaFoldDB" id="A0A4Q9H2L7"/>
<dbReference type="OrthoDB" id="9800865at2"/>
<dbReference type="PANTHER" id="PTHR38011:SF7">
    <property type="entry name" value="2,5-DIAMINO-6-RIBOSYLAMINO-4(3H)-PYRIMIDINONE 5'-PHOSPHATE REDUCTASE"/>
    <property type="match status" value="1"/>
</dbReference>
<dbReference type="GO" id="GO:0009231">
    <property type="term" value="P:riboflavin biosynthetic process"/>
    <property type="evidence" value="ECO:0007669"/>
    <property type="project" value="UniProtKB-UniPathway"/>
</dbReference>
<evidence type="ECO:0000313" key="17">
    <source>
        <dbReference type="EMBL" id="TBO30158.1"/>
    </source>
</evidence>
<keyword evidence="18" id="KW-1185">Reference proteome</keyword>
<evidence type="ECO:0000256" key="2">
    <source>
        <dbReference type="ARBA" id="ARBA00004882"/>
    </source>
</evidence>
<evidence type="ECO:0000256" key="13">
    <source>
        <dbReference type="PIRSR" id="PIRSR006769-1"/>
    </source>
</evidence>
<evidence type="ECO:0000256" key="1">
    <source>
        <dbReference type="ARBA" id="ARBA00002151"/>
    </source>
</evidence>
<feature type="active site" description="Proton donor" evidence="13">
    <location>
        <position position="52"/>
    </location>
</feature>
<evidence type="ECO:0000313" key="18">
    <source>
        <dbReference type="Proteomes" id="UP000292120"/>
    </source>
</evidence>
<dbReference type="PROSITE" id="PS51747">
    <property type="entry name" value="CYT_DCMP_DEAMINASES_2"/>
    <property type="match status" value="1"/>
</dbReference>
<dbReference type="Pfam" id="PF00383">
    <property type="entry name" value="dCMP_cyt_deam_1"/>
    <property type="match status" value="1"/>
</dbReference>
<dbReference type="UniPathway" id="UPA00275">
    <property type="reaction ID" value="UER00401"/>
</dbReference>
<feature type="binding site" evidence="14">
    <location>
        <position position="177"/>
    </location>
    <ligand>
        <name>NADP(+)</name>
        <dbReference type="ChEBI" id="CHEBI:58349"/>
    </ligand>
</feature>
<dbReference type="InterPro" id="IPR050765">
    <property type="entry name" value="Riboflavin_Biosynth_HTPR"/>
</dbReference>
<sequence>MSFAPMSMAVALAHRAIALSDPNPRVGCVITAPDGQVLGQGHTQQAGGPHAEVMALRDAQARGLSVKGATAWVTLEPCAHHGRTPPCADALVREGLARVVVALHDPNPLVAGQGTARLRAAGIEVVELPPDAPEAVAARELNIGFLSRMVRKRPWVRVKMAASLDGRTALPDGRSQWITQEAARLDGHDWRARATAVLTGIGTVLADDPRLDVRSREVPRQPLRVVMDRQWRTPLHAAVLREPERALVIGLQADALAEPEAHARHTALAAAGVPTLALPALTWPDVLAALAERGVNELHVEAGATLTGSLIASGLADEWLVYLAPKLLGAGRGFADLPALAALDQAPTMAWHSVALVGADLRLLARCPGAADF</sequence>
<feature type="binding site" evidence="15">
    <location>
        <position position="50"/>
    </location>
    <ligand>
        <name>Zn(2+)</name>
        <dbReference type="ChEBI" id="CHEBI:29105"/>
        <note>catalytic</note>
    </ligand>
</feature>
<feature type="binding site" evidence="14">
    <location>
        <position position="211"/>
    </location>
    <ligand>
        <name>substrate</name>
    </ligand>
</feature>
<dbReference type="InterPro" id="IPR016192">
    <property type="entry name" value="APOBEC/CMP_deaminase_Zn-bd"/>
</dbReference>
<dbReference type="GO" id="GO:0008270">
    <property type="term" value="F:zinc ion binding"/>
    <property type="evidence" value="ECO:0007669"/>
    <property type="project" value="InterPro"/>
</dbReference>
<keyword evidence="8 12" id="KW-0862">Zinc</keyword>
<dbReference type="EMBL" id="SIXI01000004">
    <property type="protein sequence ID" value="TBO30158.1"/>
    <property type="molecule type" value="Genomic_DNA"/>
</dbReference>
<evidence type="ECO:0000256" key="15">
    <source>
        <dbReference type="PIRSR" id="PIRSR006769-3"/>
    </source>
</evidence>
<dbReference type="NCBIfam" id="TIGR00227">
    <property type="entry name" value="ribD_Cterm"/>
    <property type="match status" value="1"/>
</dbReference>
<accession>A0A4Q9H2L7</accession>
<comment type="catalytic activity">
    <reaction evidence="12">
        <text>5-amino-6-(5-phospho-D-ribitylamino)uracil + NADP(+) = 5-amino-6-(5-phospho-D-ribosylamino)uracil + NADPH + H(+)</text>
        <dbReference type="Rhea" id="RHEA:17845"/>
        <dbReference type="ChEBI" id="CHEBI:15378"/>
        <dbReference type="ChEBI" id="CHEBI:57783"/>
        <dbReference type="ChEBI" id="CHEBI:58349"/>
        <dbReference type="ChEBI" id="CHEBI:58421"/>
        <dbReference type="ChEBI" id="CHEBI:58453"/>
        <dbReference type="EC" id="1.1.1.193"/>
    </reaction>
</comment>
<evidence type="ECO:0000256" key="8">
    <source>
        <dbReference type="ARBA" id="ARBA00022833"/>
    </source>
</evidence>
<dbReference type="InterPro" id="IPR024072">
    <property type="entry name" value="DHFR-like_dom_sf"/>
</dbReference>
<dbReference type="InterPro" id="IPR011549">
    <property type="entry name" value="RibD_C"/>
</dbReference>
<evidence type="ECO:0000256" key="6">
    <source>
        <dbReference type="ARBA" id="ARBA00022619"/>
    </source>
</evidence>
<evidence type="ECO:0000256" key="3">
    <source>
        <dbReference type="ARBA" id="ARBA00004910"/>
    </source>
</evidence>
<dbReference type="SUPFAM" id="SSF53927">
    <property type="entry name" value="Cytidine deaminase-like"/>
    <property type="match status" value="1"/>
</dbReference>
<keyword evidence="11" id="KW-0511">Multifunctional enzyme</keyword>
<feature type="binding site" evidence="14">
    <location>
        <position position="301"/>
    </location>
    <ligand>
        <name>substrate</name>
    </ligand>
</feature>
<dbReference type="CDD" id="cd01284">
    <property type="entry name" value="Riboflavin_deaminase-reductase"/>
    <property type="match status" value="1"/>
</dbReference>
<feature type="binding site" evidence="15">
    <location>
        <position position="78"/>
    </location>
    <ligand>
        <name>Zn(2+)</name>
        <dbReference type="ChEBI" id="CHEBI:29105"/>
        <note>catalytic</note>
    </ligand>
</feature>
<feature type="binding site" evidence="14">
    <location>
        <position position="214"/>
    </location>
    <ligand>
        <name>substrate</name>
    </ligand>
</feature>
<evidence type="ECO:0000256" key="7">
    <source>
        <dbReference type="ARBA" id="ARBA00022723"/>
    </source>
</evidence>
<dbReference type="PIRSF" id="PIRSF006769">
    <property type="entry name" value="RibD"/>
    <property type="match status" value="1"/>
</dbReference>
<dbReference type="EC" id="3.5.4.26" evidence="12"/>
<comment type="function">
    <text evidence="1 12">Converts 2,5-diamino-6-(ribosylamino)-4(3h)-pyrimidinone 5'-phosphate into 5-amino-6-(ribosylamino)-2,4(1h,3h)-pyrimidinedione 5'-phosphate.</text>
</comment>
<evidence type="ECO:0000256" key="10">
    <source>
        <dbReference type="ARBA" id="ARBA00023002"/>
    </source>
</evidence>
<dbReference type="PANTHER" id="PTHR38011">
    <property type="entry name" value="DIHYDROFOLATE REDUCTASE FAMILY PROTEIN (AFU_ORTHOLOGUE AFUA_8G06820)"/>
    <property type="match status" value="1"/>
</dbReference>
<feature type="binding site" evidence="14">
    <location>
        <position position="161"/>
    </location>
    <ligand>
        <name>NADP(+)</name>
        <dbReference type="ChEBI" id="CHEBI:58349"/>
    </ligand>
</feature>
<evidence type="ECO:0000256" key="14">
    <source>
        <dbReference type="PIRSR" id="PIRSR006769-2"/>
    </source>
</evidence>
<dbReference type="SUPFAM" id="SSF53597">
    <property type="entry name" value="Dihydrofolate reductase-like"/>
    <property type="match status" value="1"/>
</dbReference>
<evidence type="ECO:0000256" key="9">
    <source>
        <dbReference type="ARBA" id="ARBA00022857"/>
    </source>
</evidence>
<comment type="similarity">
    <text evidence="5 12">In the C-terminal section; belongs to the HTP reductase family.</text>
</comment>
<feature type="binding site" evidence="15">
    <location>
        <position position="87"/>
    </location>
    <ligand>
        <name>Zn(2+)</name>
        <dbReference type="ChEBI" id="CHEBI:29105"/>
        <note>catalytic</note>
    </ligand>
</feature>
<dbReference type="EC" id="1.1.1.193" evidence="12"/>
<dbReference type="GO" id="GO:0008703">
    <property type="term" value="F:5-amino-6-(5-phosphoribosylamino)uracil reductase activity"/>
    <property type="evidence" value="ECO:0007669"/>
    <property type="project" value="UniProtKB-EC"/>
</dbReference>
<evidence type="ECO:0000256" key="4">
    <source>
        <dbReference type="ARBA" id="ARBA00005259"/>
    </source>
</evidence>
<feature type="binding site" evidence="14">
    <location>
        <position position="207"/>
    </location>
    <ligand>
        <name>NADP(+)</name>
        <dbReference type="ChEBI" id="CHEBI:58349"/>
    </ligand>
</feature>
<dbReference type="InterPro" id="IPR016193">
    <property type="entry name" value="Cytidine_deaminase-like"/>
</dbReference>
<protein>
    <recommendedName>
        <fullName evidence="12">Riboflavin biosynthesis protein RibD</fullName>
    </recommendedName>
    <domain>
        <recommendedName>
            <fullName evidence="12">Diaminohydroxyphosphoribosylaminopyrimidine deaminase</fullName>
            <shortName evidence="12">DRAP deaminase</shortName>
            <ecNumber evidence="12">3.5.4.26</ecNumber>
        </recommendedName>
        <alternativeName>
            <fullName evidence="12">Riboflavin-specific deaminase</fullName>
        </alternativeName>
    </domain>
    <domain>
        <recommendedName>
            <fullName evidence="12">5-amino-6-(5-phosphoribosylamino)uracil reductase</fullName>
            <ecNumber evidence="12">1.1.1.193</ecNumber>
        </recommendedName>
        <alternativeName>
            <fullName evidence="12">HTP reductase</fullName>
        </alternativeName>
    </domain>
</protein>
<proteinExistence type="inferred from homology"/>
<feature type="binding site" evidence="14">
    <location>
        <position position="191"/>
    </location>
    <ligand>
        <name>substrate</name>
    </ligand>
</feature>
<comment type="pathway">
    <text evidence="3 12">Cofactor biosynthesis; riboflavin biosynthesis; 5-amino-6-(D-ribitylamino)uracil from GTP: step 3/4.</text>
</comment>
<dbReference type="Proteomes" id="UP000292120">
    <property type="component" value="Unassembled WGS sequence"/>
</dbReference>
<keyword evidence="6 12" id="KW-0686">Riboflavin biosynthesis</keyword>
<dbReference type="InterPro" id="IPR004794">
    <property type="entry name" value="Eubact_RibD"/>
</dbReference>
<dbReference type="PROSITE" id="PS00903">
    <property type="entry name" value="CYT_DCMP_DEAMINASES_1"/>
    <property type="match status" value="1"/>
</dbReference>
<evidence type="ECO:0000259" key="16">
    <source>
        <dbReference type="PROSITE" id="PS51747"/>
    </source>
</evidence>
<evidence type="ECO:0000256" key="5">
    <source>
        <dbReference type="ARBA" id="ARBA00007417"/>
    </source>
</evidence>
<gene>
    <name evidence="17" type="primary">ribD</name>
    <name evidence="17" type="ORF">EYS42_10685</name>
</gene>
<name>A0A4Q9H2L7_9BURK</name>
<dbReference type="Pfam" id="PF01872">
    <property type="entry name" value="RibD_C"/>
    <property type="match status" value="1"/>
</dbReference>
<organism evidence="17 18">
    <name type="scientific">Aquabacterium lacunae</name>
    <dbReference type="NCBI Taxonomy" id="2528630"/>
    <lineage>
        <taxon>Bacteria</taxon>
        <taxon>Pseudomonadati</taxon>
        <taxon>Pseudomonadota</taxon>
        <taxon>Betaproteobacteria</taxon>
        <taxon>Burkholderiales</taxon>
        <taxon>Aquabacterium</taxon>
    </lineage>
</organism>
<comment type="similarity">
    <text evidence="4 12">In the N-terminal section; belongs to the cytidine and deoxycytidylate deaminase family.</text>
</comment>
<reference evidence="17 18" key="1">
    <citation type="submission" date="2019-02" db="EMBL/GenBank/DDBJ databases">
        <title>Aquabacterium sp. strain KMB7.</title>
        <authorList>
            <person name="Chen W.-M."/>
        </authorList>
    </citation>
    <scope>NUCLEOTIDE SEQUENCE [LARGE SCALE GENOMIC DNA]</scope>
    <source>
        <strain evidence="17 18">KMB7</strain>
    </source>
</reference>
<dbReference type="GO" id="GO:0008835">
    <property type="term" value="F:diaminohydroxyphosphoribosylaminopyrimidine deaminase activity"/>
    <property type="evidence" value="ECO:0007669"/>
    <property type="project" value="UniProtKB-EC"/>
</dbReference>
<dbReference type="Gene3D" id="3.40.430.10">
    <property type="entry name" value="Dihydrofolate Reductase, subunit A"/>
    <property type="match status" value="1"/>
</dbReference>
<keyword evidence="7 12" id="KW-0479">Metal-binding</keyword>
<keyword evidence="10 12" id="KW-0560">Oxidoreductase</keyword>
<evidence type="ECO:0000256" key="11">
    <source>
        <dbReference type="ARBA" id="ARBA00023268"/>
    </source>
</evidence>
<comment type="cofactor">
    <cofactor evidence="12 15">
        <name>Zn(2+)</name>
        <dbReference type="ChEBI" id="CHEBI:29105"/>
    </cofactor>
    <text evidence="12 15">Binds 1 zinc ion.</text>
</comment>